<evidence type="ECO:0000313" key="2">
    <source>
        <dbReference type="Proteomes" id="UP000826725"/>
    </source>
</evidence>
<name>A0A8D5FG34_9BACT</name>
<sequence length="97" mass="10125">MAGGSVLAGDLDDGISKFTDDGMSKYDDLGKADKNVKFIVINAKSKANMMKGKKGKNGKGKKGDANMNSVVLGAGSRVKGDIYIIDQSRGPKTNVAD</sequence>
<dbReference type="AlphaFoldDB" id="A0A8D5FG34"/>
<dbReference type="EMBL" id="AP024086">
    <property type="protein sequence ID" value="BCL59920.1"/>
    <property type="molecule type" value="Genomic_DNA"/>
</dbReference>
<dbReference type="KEGG" id="dbk:DGMP_06130"/>
<proteinExistence type="predicted"/>
<evidence type="ECO:0000313" key="1">
    <source>
        <dbReference type="EMBL" id="BCL59920.1"/>
    </source>
</evidence>
<dbReference type="Proteomes" id="UP000826725">
    <property type="component" value="Chromosome"/>
</dbReference>
<accession>A0A8D5FG34</accession>
<keyword evidence="2" id="KW-1185">Reference proteome</keyword>
<protein>
    <submittedName>
        <fullName evidence="1">Uncharacterized protein</fullName>
    </submittedName>
</protein>
<organism evidence="1 2">
    <name type="scientific">Desulfomarina profundi</name>
    <dbReference type="NCBI Taxonomy" id="2772557"/>
    <lineage>
        <taxon>Bacteria</taxon>
        <taxon>Pseudomonadati</taxon>
        <taxon>Thermodesulfobacteriota</taxon>
        <taxon>Desulfobulbia</taxon>
        <taxon>Desulfobulbales</taxon>
        <taxon>Desulfobulbaceae</taxon>
        <taxon>Desulfomarina</taxon>
    </lineage>
</organism>
<reference evidence="1" key="1">
    <citation type="submission" date="2020-09" db="EMBL/GenBank/DDBJ databases">
        <title>Desulfogranum mesoprofundum gen. nov., sp. nov., a novel mesophilic, sulfate-reducing chemolithoautotroph isolated from a deep-sea hydrothermal vent chimney in the Suiyo Seamount.</title>
        <authorList>
            <person name="Hashimoto Y."/>
            <person name="Nakagawa S."/>
        </authorList>
    </citation>
    <scope>NUCLEOTIDE SEQUENCE</scope>
    <source>
        <strain evidence="1">KT2</strain>
    </source>
</reference>
<gene>
    <name evidence="1" type="ORF">DGMP_06130</name>
</gene>